<keyword evidence="2" id="KW-1185">Reference proteome</keyword>
<accession>A0ABW7IC37</accession>
<dbReference type="RefSeq" id="WP_394628388.1">
    <property type="nucleotide sequence ID" value="NZ_JBIHSF010000004.1"/>
</dbReference>
<evidence type="ECO:0000313" key="2">
    <source>
        <dbReference type="Proteomes" id="UP001607125"/>
    </source>
</evidence>
<organism evidence="1 2">
    <name type="scientific">Vibrio barjaei</name>
    <dbReference type="NCBI Taxonomy" id="1676683"/>
    <lineage>
        <taxon>Bacteria</taxon>
        <taxon>Pseudomonadati</taxon>
        <taxon>Pseudomonadota</taxon>
        <taxon>Gammaproteobacteria</taxon>
        <taxon>Vibrionales</taxon>
        <taxon>Vibrionaceae</taxon>
        <taxon>Vibrio</taxon>
    </lineage>
</organism>
<dbReference type="EMBL" id="JBIHSF010000004">
    <property type="protein sequence ID" value="MFH0259154.1"/>
    <property type="molecule type" value="Genomic_DNA"/>
</dbReference>
<comment type="caution">
    <text evidence="1">The sequence shown here is derived from an EMBL/GenBank/DDBJ whole genome shotgun (WGS) entry which is preliminary data.</text>
</comment>
<name>A0ABW7IC37_9VIBR</name>
<dbReference type="Proteomes" id="UP001607125">
    <property type="component" value="Unassembled WGS sequence"/>
</dbReference>
<evidence type="ECO:0000313" key="1">
    <source>
        <dbReference type="EMBL" id="MFH0259154.1"/>
    </source>
</evidence>
<protein>
    <submittedName>
        <fullName evidence="1">Uncharacterized protein</fullName>
    </submittedName>
</protein>
<sequence length="52" mass="5863">MLKHKIRDFSIKVDWTFILEMLSTKAILAVYAVILQIDGNLPCNATGVIMAR</sequence>
<reference evidence="1 2" key="1">
    <citation type="submission" date="2024-10" db="EMBL/GenBank/DDBJ databases">
        <authorList>
            <person name="Yibar A."/>
            <person name="Saticioglu I.B."/>
            <person name="Duman M."/>
            <person name="Ajmi N."/>
            <person name="Gurler F."/>
            <person name="Ay H."/>
            <person name="Onuk E."/>
            <person name="Guler S."/>
            <person name="Romalde J.L."/>
        </authorList>
    </citation>
    <scope>NUCLEOTIDE SEQUENCE [LARGE SCALE GENOMIC DNA]</scope>
    <source>
        <strain evidence="1 2">1-TCBS-B</strain>
    </source>
</reference>
<gene>
    <name evidence="1" type="ORF">ACGRH2_01655</name>
</gene>
<proteinExistence type="predicted"/>